<dbReference type="AlphaFoldDB" id="A0A2A5C8I8"/>
<feature type="transmembrane region" description="Helical" evidence="1">
    <location>
        <begin position="33"/>
        <end position="53"/>
    </location>
</feature>
<evidence type="ECO:0000313" key="3">
    <source>
        <dbReference type="Proteomes" id="UP000228987"/>
    </source>
</evidence>
<organism evidence="2 3">
    <name type="scientific">SAR86 cluster bacterium</name>
    <dbReference type="NCBI Taxonomy" id="2030880"/>
    <lineage>
        <taxon>Bacteria</taxon>
        <taxon>Pseudomonadati</taxon>
        <taxon>Pseudomonadota</taxon>
        <taxon>Gammaproteobacteria</taxon>
        <taxon>SAR86 cluster</taxon>
    </lineage>
</organism>
<protein>
    <recommendedName>
        <fullName evidence="4">SMODS and SLOG-associating 2TM effector domain-containing protein</fullName>
    </recommendedName>
</protein>
<name>A0A2A5C8I8_9GAMM</name>
<evidence type="ECO:0000256" key="1">
    <source>
        <dbReference type="SAM" id="Phobius"/>
    </source>
</evidence>
<sequence>MGDLSYQQRAVFERLSVNNEKFTQLNNDMKTRANFLTAASTAIVGIITASKFLPESSSSTGIEFILLSFVCLCSIGIYWFAAMIWKGGNTALTGPSDLDKLYNSYINKDADATYGNMLSDLCEAFDQNEQENAARGRCLDRMVMFFIFQLIFLAISIGWASYAALW</sequence>
<dbReference type="Proteomes" id="UP000228987">
    <property type="component" value="Unassembled WGS sequence"/>
</dbReference>
<keyword evidence="1" id="KW-0472">Membrane</keyword>
<keyword evidence="1" id="KW-1133">Transmembrane helix</keyword>
<dbReference type="EMBL" id="NVWI01000010">
    <property type="protein sequence ID" value="PCJ40204.1"/>
    <property type="molecule type" value="Genomic_DNA"/>
</dbReference>
<feature type="transmembrane region" description="Helical" evidence="1">
    <location>
        <begin position="65"/>
        <end position="85"/>
    </location>
</feature>
<reference evidence="3" key="1">
    <citation type="submission" date="2017-08" db="EMBL/GenBank/DDBJ databases">
        <title>A dynamic microbial community with high functional redundancy inhabits the cold, oxic subseafloor aquifer.</title>
        <authorList>
            <person name="Tully B.J."/>
            <person name="Wheat C.G."/>
            <person name="Glazer B.T."/>
            <person name="Huber J.A."/>
        </authorList>
    </citation>
    <scope>NUCLEOTIDE SEQUENCE [LARGE SCALE GENOMIC DNA]</scope>
</reference>
<evidence type="ECO:0008006" key="4">
    <source>
        <dbReference type="Google" id="ProtNLM"/>
    </source>
</evidence>
<proteinExistence type="predicted"/>
<keyword evidence="1" id="KW-0812">Transmembrane</keyword>
<feature type="transmembrane region" description="Helical" evidence="1">
    <location>
        <begin position="143"/>
        <end position="165"/>
    </location>
</feature>
<gene>
    <name evidence="2" type="ORF">COA71_11900</name>
</gene>
<accession>A0A2A5C8I8</accession>
<comment type="caution">
    <text evidence="2">The sequence shown here is derived from an EMBL/GenBank/DDBJ whole genome shotgun (WGS) entry which is preliminary data.</text>
</comment>
<evidence type="ECO:0000313" key="2">
    <source>
        <dbReference type="EMBL" id="PCJ40204.1"/>
    </source>
</evidence>